<dbReference type="Proteomes" id="UP000000845">
    <property type="component" value="Chromosome"/>
</dbReference>
<gene>
    <name evidence="2" type="ordered locus">Sterm_4005</name>
</gene>
<keyword evidence="3" id="KW-1185">Reference proteome</keyword>
<reference evidence="2 3" key="2">
    <citation type="journal article" date="2010" name="Stand. Genomic Sci.">
        <title>Complete genome sequence of Sebaldella termitidis type strain (NCTC 11300).</title>
        <authorList>
            <person name="Harmon-Smith M."/>
            <person name="Celia L."/>
            <person name="Chertkov O."/>
            <person name="Lapidus A."/>
            <person name="Copeland A."/>
            <person name="Glavina Del Rio T."/>
            <person name="Nolan M."/>
            <person name="Lucas S."/>
            <person name="Tice H."/>
            <person name="Cheng J.F."/>
            <person name="Han C."/>
            <person name="Detter J.C."/>
            <person name="Bruce D."/>
            <person name="Goodwin L."/>
            <person name="Pitluck S."/>
            <person name="Pati A."/>
            <person name="Liolios K."/>
            <person name="Ivanova N."/>
            <person name="Mavromatis K."/>
            <person name="Mikhailova N."/>
            <person name="Chen A."/>
            <person name="Palaniappan K."/>
            <person name="Land M."/>
            <person name="Hauser L."/>
            <person name="Chang Y.J."/>
            <person name="Jeffries C.D."/>
            <person name="Brettin T."/>
            <person name="Goker M."/>
            <person name="Beck B."/>
            <person name="Bristow J."/>
            <person name="Eisen J.A."/>
            <person name="Markowitz V."/>
            <person name="Hugenholtz P."/>
            <person name="Kyrpides N.C."/>
            <person name="Klenk H.P."/>
            <person name="Chen F."/>
        </authorList>
    </citation>
    <scope>NUCLEOTIDE SEQUENCE [LARGE SCALE GENOMIC DNA]</scope>
    <source>
        <strain evidence="3">ATCC 33386 / NCTC 11300</strain>
    </source>
</reference>
<dbReference type="InterPro" id="IPR043161">
    <property type="entry name" value="DOCK_C_lobe_A"/>
</dbReference>
<dbReference type="SMART" id="SM00530">
    <property type="entry name" value="HTH_XRE"/>
    <property type="match status" value="1"/>
</dbReference>
<protein>
    <submittedName>
        <fullName evidence="2">Helix-turn-helix domain protein</fullName>
    </submittedName>
</protein>
<sequence length="428" mass="50325">MLKERINYLCRQKDINRKELVHGLVATTHFANILAGRYPLPEDVAEKIAERLGVEKDYLLKAGYIDDSILSQAESITNKIFSYDLNEEFISSFPKSSDFLTLELIQKLAEASFLLLMSRKEEAATISEEYLDFYLKQFENSETEVSLPLKKAILFYQMLASRTEQFSEDSLRYCMELQKFSYDNPNVLVRLQTFQIEFLIQIRRFEAVEGLIDKALAYCYYEGLLFQLTQLHIMYSGFYYKIGFINKALKYLEKAESSLQYNALEDQLGYSVTIANNRIIMKMKLKLWHEMDNDINVYERISRNVKDNSQFSTQVLCYKCELYYQTDNLPALETALKTLVKLDRNFDQDMSLKFYLGIIEASKENEEKFMEYMKICVPYYEKYRVHDRLTDIYKILASQAEDKRQYKTSAEYYAKLVAILEESGVGYI</sequence>
<proteinExistence type="predicted"/>
<dbReference type="EMBL" id="CP001739">
    <property type="protein sequence ID" value="ACZ10837.1"/>
    <property type="molecule type" value="Genomic_DNA"/>
</dbReference>
<dbReference type="RefSeq" id="WP_012863412.1">
    <property type="nucleotide sequence ID" value="NC_013517.1"/>
</dbReference>
<dbReference type="CDD" id="cd00093">
    <property type="entry name" value="HTH_XRE"/>
    <property type="match status" value="1"/>
</dbReference>
<organism evidence="2 3">
    <name type="scientific">Sebaldella termitidis (strain ATCC 33386 / NCTC 11300)</name>
    <dbReference type="NCBI Taxonomy" id="526218"/>
    <lineage>
        <taxon>Bacteria</taxon>
        <taxon>Fusobacteriati</taxon>
        <taxon>Fusobacteriota</taxon>
        <taxon>Fusobacteriia</taxon>
        <taxon>Fusobacteriales</taxon>
        <taxon>Leptotrichiaceae</taxon>
        <taxon>Sebaldella</taxon>
    </lineage>
</organism>
<evidence type="ECO:0000313" key="3">
    <source>
        <dbReference type="Proteomes" id="UP000000845"/>
    </source>
</evidence>
<feature type="domain" description="HTH cro/C1-type" evidence="1">
    <location>
        <begin position="5"/>
        <end position="59"/>
    </location>
</feature>
<dbReference type="AlphaFoldDB" id="D1AGW7"/>
<evidence type="ECO:0000259" key="1">
    <source>
        <dbReference type="SMART" id="SM00530"/>
    </source>
</evidence>
<dbReference type="eggNOG" id="ENOG5032CEF">
    <property type="taxonomic scope" value="Bacteria"/>
</dbReference>
<evidence type="ECO:0000313" key="2">
    <source>
        <dbReference type="EMBL" id="ACZ10837.1"/>
    </source>
</evidence>
<reference evidence="3" key="1">
    <citation type="submission" date="2009-09" db="EMBL/GenBank/DDBJ databases">
        <title>The complete chromosome of Sebaldella termitidis ATCC 33386.</title>
        <authorList>
            <consortium name="US DOE Joint Genome Institute (JGI-PGF)"/>
            <person name="Lucas S."/>
            <person name="Copeland A."/>
            <person name="Lapidus A."/>
            <person name="Glavina del Rio T."/>
            <person name="Dalin E."/>
            <person name="Tice H."/>
            <person name="Bruce D."/>
            <person name="Goodwin L."/>
            <person name="Pitluck S."/>
            <person name="Kyrpides N."/>
            <person name="Mavromatis K."/>
            <person name="Ivanova N."/>
            <person name="Mikhailova N."/>
            <person name="Sims D."/>
            <person name="Meincke L."/>
            <person name="Brettin T."/>
            <person name="Detter J.C."/>
            <person name="Han C."/>
            <person name="Larimer F."/>
            <person name="Land M."/>
            <person name="Hauser L."/>
            <person name="Markowitz V."/>
            <person name="Cheng J.F."/>
            <person name="Hugenholtz P."/>
            <person name="Woyke T."/>
            <person name="Wu D."/>
            <person name="Eisen J.A."/>
        </authorList>
    </citation>
    <scope>NUCLEOTIDE SEQUENCE [LARGE SCALE GENOMIC DNA]</scope>
    <source>
        <strain evidence="3">ATCC 33386 / NCTC 11300</strain>
    </source>
</reference>
<dbReference type="InterPro" id="IPR001387">
    <property type="entry name" value="Cro/C1-type_HTH"/>
</dbReference>
<accession>D1AGW7</accession>
<dbReference type="KEGG" id="str:Sterm_4005"/>
<dbReference type="HOGENOM" id="CLU_643794_0_0_0"/>
<dbReference type="Gene3D" id="1.25.40.410">
    <property type="match status" value="1"/>
</dbReference>
<name>D1AGW7_SEBTE</name>